<dbReference type="InterPro" id="IPR027417">
    <property type="entry name" value="P-loop_NTPase"/>
</dbReference>
<keyword evidence="1" id="KW-0808">Transferase</keyword>
<feature type="region of interest" description="Disordered" evidence="2">
    <location>
        <begin position="49"/>
        <end position="74"/>
    </location>
</feature>
<organism evidence="4 5">
    <name type="scientific">Mytilus galloprovincialis</name>
    <name type="common">Mediterranean mussel</name>
    <dbReference type="NCBI Taxonomy" id="29158"/>
    <lineage>
        <taxon>Eukaryota</taxon>
        <taxon>Metazoa</taxon>
        <taxon>Spiralia</taxon>
        <taxon>Lophotrochozoa</taxon>
        <taxon>Mollusca</taxon>
        <taxon>Bivalvia</taxon>
        <taxon>Autobranchia</taxon>
        <taxon>Pteriomorphia</taxon>
        <taxon>Mytilida</taxon>
        <taxon>Mytiloidea</taxon>
        <taxon>Mytilidae</taxon>
        <taxon>Mytilinae</taxon>
        <taxon>Mytilus</taxon>
    </lineage>
</organism>
<protein>
    <recommendedName>
        <fullName evidence="3">Guanylate kinase-like domain-containing protein</fullName>
    </recommendedName>
</protein>
<evidence type="ECO:0000313" key="5">
    <source>
        <dbReference type="Proteomes" id="UP000596742"/>
    </source>
</evidence>
<dbReference type="EMBL" id="UYJE01006191">
    <property type="protein sequence ID" value="VDI43755.1"/>
    <property type="molecule type" value="Genomic_DNA"/>
</dbReference>
<dbReference type="PROSITE" id="PS50052">
    <property type="entry name" value="GUANYLATE_KINASE_2"/>
    <property type="match status" value="1"/>
</dbReference>
<feature type="compositionally biased region" description="Polar residues" evidence="2">
    <location>
        <begin position="609"/>
        <end position="643"/>
    </location>
</feature>
<dbReference type="Pfam" id="PF00625">
    <property type="entry name" value="Guanylate_kin"/>
    <property type="match status" value="1"/>
</dbReference>
<dbReference type="PANTHER" id="PTHR23117">
    <property type="entry name" value="GUANYLATE KINASE-RELATED"/>
    <property type="match status" value="1"/>
</dbReference>
<evidence type="ECO:0000259" key="3">
    <source>
        <dbReference type="PROSITE" id="PS50052"/>
    </source>
</evidence>
<dbReference type="CDD" id="cd00071">
    <property type="entry name" value="GMPK"/>
    <property type="match status" value="1"/>
</dbReference>
<sequence length="805" mass="91203">MADNWNDEELGIQNGQFSPIVEGGFVHVDGETHILNYDTNVLSLDQDRQATEVATAADEDQPQSSYYDSEEEEDVELSPDGILDEETIGRGMTNLGRSADGSQQVYLHTAIPGFSLKDISILANYIHLQKIEMPYNEITDLSPLNDLKYLLILDASHNKLTKLLDFSPPKNLQKVDLSYNDIEEMTDLTPHHYLMSLVLDHLCSFSNLVQESDNKLKEIKGLENCKRLTKLSIAHNKIDKIQGLDNLPIQQLDISHNHLKKIENLETLDRLRTINLCGNNIRSLKGLEDHDLMECIDVEDNEVIDITEIKFVKGLRMLRQLNLLRNPIQELPDYRLCILFRLQNLTQLDRHKVEVEEKVAAANMFNPPLEVIASRDHIMHVVYQFLQPSRVWDSTLPSVETPYPMLVLVGPQGSGKKDLAMKLVDEFGDYFGYGISHTTRRPHQEEKMGQDYHYVTLEKFEYDIKMGQFIQTYQYNSNWYGLQMESVECVAREGLACVVHMELEGVLTLKNTYFEPRYVLIMPLSKDSHEKRLRDRGIYSDAQMDYTLKRSDMYLEYNQEHPGFFDMMINSDDIQEAYRRLRRLVTDYLGISLTSEQSESGDDEETIVEGQQTQMGTRTWSKPSLPDSLSQPYTRGKTQSPVQSGRGILEEMSIKRRHSAARDAVSGYIPPLFEQITTQYPKTAPQTVEGQVGLNVSGDLRSFSAPVDKPLQTGEEEDSSSDDESDSTLSVASAGDMKSNSPDGSLHDGKGFNLPTDSVNPINLMDGKGTKKDLPPPLQRPPSQGRPGSEKHNILPPIHAVKAGY</sequence>
<dbReference type="PANTHER" id="PTHR23117:SF18">
    <property type="entry name" value="LEUCINE-RICH REPEAT AND GUANYLATE KINASE DOMAIN-CONTAINING PROTEIN"/>
    <property type="match status" value="1"/>
</dbReference>
<dbReference type="InterPro" id="IPR001611">
    <property type="entry name" value="Leu-rich_rpt"/>
</dbReference>
<comment type="caution">
    <text evidence="4">The sequence shown here is derived from an EMBL/GenBank/DDBJ whole genome shotgun (WGS) entry which is preliminary data.</text>
</comment>
<dbReference type="GO" id="GO:0004385">
    <property type="term" value="F:GMP kinase activity"/>
    <property type="evidence" value="ECO:0007669"/>
    <property type="project" value="TreeGrafter"/>
</dbReference>
<name>A0A8B6F3U8_MYTGA</name>
<dbReference type="SUPFAM" id="SSF52058">
    <property type="entry name" value="L domain-like"/>
    <property type="match status" value="1"/>
</dbReference>
<dbReference type="Gene3D" id="3.40.50.300">
    <property type="entry name" value="P-loop containing nucleotide triphosphate hydrolases"/>
    <property type="match status" value="1"/>
</dbReference>
<feature type="region of interest" description="Disordered" evidence="2">
    <location>
        <begin position="595"/>
        <end position="648"/>
    </location>
</feature>
<feature type="region of interest" description="Disordered" evidence="2">
    <location>
        <begin position="699"/>
        <end position="805"/>
    </location>
</feature>
<dbReference type="OrthoDB" id="6334211at2759"/>
<reference evidence="4" key="1">
    <citation type="submission" date="2018-11" db="EMBL/GenBank/DDBJ databases">
        <authorList>
            <person name="Alioto T."/>
            <person name="Alioto T."/>
        </authorList>
    </citation>
    <scope>NUCLEOTIDE SEQUENCE</scope>
</reference>
<dbReference type="Pfam" id="PF14580">
    <property type="entry name" value="LRR_9"/>
    <property type="match status" value="1"/>
</dbReference>
<dbReference type="GO" id="GO:0005829">
    <property type="term" value="C:cytosol"/>
    <property type="evidence" value="ECO:0007669"/>
    <property type="project" value="TreeGrafter"/>
</dbReference>
<evidence type="ECO:0000256" key="2">
    <source>
        <dbReference type="SAM" id="MobiDB-lite"/>
    </source>
</evidence>
<dbReference type="AlphaFoldDB" id="A0A8B6F3U8"/>
<dbReference type="InterPro" id="IPR032675">
    <property type="entry name" value="LRR_dom_sf"/>
</dbReference>
<dbReference type="InterPro" id="IPR008144">
    <property type="entry name" value="Guanylate_kin-like_dom"/>
</dbReference>
<dbReference type="PROSITE" id="PS51450">
    <property type="entry name" value="LRR"/>
    <property type="match status" value="5"/>
</dbReference>
<dbReference type="InterPro" id="IPR008145">
    <property type="entry name" value="GK/Ca_channel_bsu"/>
</dbReference>
<dbReference type="Proteomes" id="UP000596742">
    <property type="component" value="Unassembled WGS sequence"/>
</dbReference>
<evidence type="ECO:0000313" key="4">
    <source>
        <dbReference type="EMBL" id="VDI43755.1"/>
    </source>
</evidence>
<keyword evidence="5" id="KW-1185">Reference proteome</keyword>
<dbReference type="FunFam" id="3.40.50.300:FF:000828">
    <property type="entry name" value="leucine-rich repeat and guanylate kinase domain-containing protein-like"/>
    <property type="match status" value="1"/>
</dbReference>
<gene>
    <name evidence="4" type="ORF">MGAL_10B047624</name>
</gene>
<accession>A0A8B6F3U8</accession>
<feature type="compositionally biased region" description="Acidic residues" evidence="2">
    <location>
        <begin position="714"/>
        <end position="726"/>
    </location>
</feature>
<dbReference type="FunFam" id="3.80.10.10:FF:000191">
    <property type="entry name" value="Leucine rich repeats and guanylate kinase domain containing"/>
    <property type="match status" value="1"/>
</dbReference>
<evidence type="ECO:0000256" key="1">
    <source>
        <dbReference type="ARBA" id="ARBA00022679"/>
    </source>
</evidence>
<dbReference type="SMART" id="SM00365">
    <property type="entry name" value="LRR_SD22"/>
    <property type="match status" value="6"/>
</dbReference>
<proteinExistence type="predicted"/>
<dbReference type="SUPFAM" id="SSF52540">
    <property type="entry name" value="P-loop containing nucleoside triphosphate hydrolases"/>
    <property type="match status" value="1"/>
</dbReference>
<dbReference type="Gene3D" id="3.80.10.10">
    <property type="entry name" value="Ribonuclease Inhibitor"/>
    <property type="match status" value="2"/>
</dbReference>
<feature type="domain" description="Guanylate kinase-like" evidence="3">
    <location>
        <begin position="403"/>
        <end position="586"/>
    </location>
</feature>
<dbReference type="SMART" id="SM00072">
    <property type="entry name" value="GuKc"/>
    <property type="match status" value="1"/>
</dbReference>